<feature type="transmembrane region" description="Helical" evidence="1">
    <location>
        <begin position="180"/>
        <end position="202"/>
    </location>
</feature>
<keyword evidence="1" id="KW-1133">Transmembrane helix</keyword>
<dbReference type="Proteomes" id="UP001257277">
    <property type="component" value="Unassembled WGS sequence"/>
</dbReference>
<dbReference type="EMBL" id="JAVTTO010000003">
    <property type="protein sequence ID" value="MDT7832334.1"/>
    <property type="molecule type" value="Genomic_DNA"/>
</dbReference>
<organism evidence="2 3">
    <name type="scientific">Asprobacillus argus</name>
    <dbReference type="NCBI Taxonomy" id="3076534"/>
    <lineage>
        <taxon>Bacteria</taxon>
        <taxon>Pseudomonadati</taxon>
        <taxon>Bacteroidota</taxon>
        <taxon>Flavobacteriia</taxon>
        <taxon>Flavobacteriales</taxon>
        <taxon>Flavobacteriaceae</taxon>
        <taxon>Asprobacillus</taxon>
    </lineage>
</organism>
<keyword evidence="1" id="KW-0812">Transmembrane</keyword>
<keyword evidence="1" id="KW-0472">Membrane</keyword>
<accession>A0ABU3LF34</accession>
<reference evidence="2 3" key="1">
    <citation type="submission" date="2023-09" db="EMBL/GenBank/DDBJ databases">
        <title>Novel taxa isolated from Blanes Bay.</title>
        <authorList>
            <person name="Rey-Velasco X."/>
            <person name="Lucena T."/>
        </authorList>
    </citation>
    <scope>NUCLEOTIDE SEQUENCE [LARGE SCALE GENOMIC DNA]</scope>
    <source>
        <strain evidence="2 3">S356</strain>
    </source>
</reference>
<evidence type="ECO:0000256" key="1">
    <source>
        <dbReference type="SAM" id="Phobius"/>
    </source>
</evidence>
<protein>
    <submittedName>
        <fullName evidence="2">Uncharacterized protein</fullName>
    </submittedName>
</protein>
<dbReference type="RefSeq" id="WP_349241594.1">
    <property type="nucleotide sequence ID" value="NZ_JAVTTO010000003.1"/>
</dbReference>
<comment type="caution">
    <text evidence="2">The sequence shown here is derived from an EMBL/GenBank/DDBJ whole genome shotgun (WGS) entry which is preliminary data.</text>
</comment>
<feature type="transmembrane region" description="Helical" evidence="1">
    <location>
        <begin position="109"/>
        <end position="129"/>
    </location>
</feature>
<evidence type="ECO:0000313" key="3">
    <source>
        <dbReference type="Proteomes" id="UP001257277"/>
    </source>
</evidence>
<proteinExistence type="predicted"/>
<feature type="transmembrane region" description="Helical" evidence="1">
    <location>
        <begin position="136"/>
        <end position="160"/>
    </location>
</feature>
<keyword evidence="3" id="KW-1185">Reference proteome</keyword>
<name>A0ABU3LF34_9FLAO</name>
<sequence>MTLDQQLAFCKKCTNRKMDFQQGILCNLTDRKPDFTDECPNFNLDEHVKEVVSEEAIAEENHKIIANISDKHLDKFRGEQNFQMALFSGILVGLIGALLWGMITVSTGYQIGYMAIAIGAGVGFSMRYFGKGVDQIFGITGAIIAVLSCALGNLLSIVGFAAEYGDLSYFDALAQIDYSVLFEIMGESFSFMDVIFYGIAAYEGYKFAFRAFTQEEINEIAESSK</sequence>
<gene>
    <name evidence="2" type="ORF">RQM59_08080</name>
</gene>
<feature type="transmembrane region" description="Helical" evidence="1">
    <location>
        <begin position="84"/>
        <end position="103"/>
    </location>
</feature>
<evidence type="ECO:0000313" key="2">
    <source>
        <dbReference type="EMBL" id="MDT7832334.1"/>
    </source>
</evidence>